<dbReference type="SUPFAM" id="SSF53098">
    <property type="entry name" value="Ribonuclease H-like"/>
    <property type="match status" value="1"/>
</dbReference>
<name>A0ABS4G6P5_9CLOT</name>
<organism evidence="7 8">
    <name type="scientific">Youngiibacter multivorans</name>
    <dbReference type="NCBI Taxonomy" id="937251"/>
    <lineage>
        <taxon>Bacteria</taxon>
        <taxon>Bacillati</taxon>
        <taxon>Bacillota</taxon>
        <taxon>Clostridia</taxon>
        <taxon>Eubacteriales</taxon>
        <taxon>Clostridiaceae</taxon>
        <taxon>Youngiibacter</taxon>
    </lineage>
</organism>
<dbReference type="Gene3D" id="3.30.420.10">
    <property type="entry name" value="Ribonuclease H-like superfamily/Ribonuclease H"/>
    <property type="match status" value="1"/>
</dbReference>
<evidence type="ECO:0000256" key="2">
    <source>
        <dbReference type="ARBA" id="ARBA00022578"/>
    </source>
</evidence>
<comment type="caution">
    <text evidence="7">The sequence shown here is derived from an EMBL/GenBank/DDBJ whole genome shotgun (WGS) entry which is preliminary data.</text>
</comment>
<evidence type="ECO:0000313" key="7">
    <source>
        <dbReference type="EMBL" id="MBP1920199.1"/>
    </source>
</evidence>
<evidence type="ECO:0000259" key="5">
    <source>
        <dbReference type="PROSITE" id="PS50531"/>
    </source>
</evidence>
<dbReference type="Proteomes" id="UP001519271">
    <property type="component" value="Unassembled WGS sequence"/>
</dbReference>
<dbReference type="NCBIfam" id="NF033546">
    <property type="entry name" value="transpos_IS21"/>
    <property type="match status" value="1"/>
</dbReference>
<dbReference type="InterPro" id="IPR017894">
    <property type="entry name" value="HTH_IS21_transposase_type"/>
</dbReference>
<sequence>MKDMQDWNAVKKMYDKGVSKKQIARELKMSKNTVKKLLALEVEPVYRRERSPTKVDDYKDIIRLWYLDSEYSYIGTRIFNELVKIGYAGTINPVYRYLQTLDTEKGRISKKATVRFETPPGDQAQFDWAEYMMDVGGKKIKIYCFTMVLSYSRKKAAICSKAVNGLCIYEAIQDLFKALGGVSRELLIDNPKALVTSHRKGEEVEFNTSALKLFMHLKTDPNACEPLRPRTKGKVEKPNQYIEEQFVKGSHFADMHDLNDSLRKFMEIWNQKVHGTTRRTPEEMFEEEKDSLLPVPSRLVLDVGMEQRIVSPDSHVTVGTNRYSLPVYYVDHQVKIRIVYGYLLEIYDEEMNLIRTWDTNEGRHERIYNDTDYRAIASRVPSSIPEIQRVFEATFSHGPAFYALARRVTNQPHFHAREILKLLELYDVADLDLILAHCIENNIFKIDDMRRIIKERYFELIMTYERTKFLLSKEKERKERFKLKNEDALVRNLTYY</sequence>
<accession>A0ABS4G6P5</accession>
<feature type="domain" description="HTH IS21-type" evidence="5">
    <location>
        <begin position="5"/>
        <end position="66"/>
    </location>
</feature>
<reference evidence="7 8" key="1">
    <citation type="submission" date="2021-03" db="EMBL/GenBank/DDBJ databases">
        <title>Genomic Encyclopedia of Type Strains, Phase IV (KMG-IV): sequencing the most valuable type-strain genomes for metagenomic binning, comparative biology and taxonomic classification.</title>
        <authorList>
            <person name="Goeker M."/>
        </authorList>
    </citation>
    <scope>NUCLEOTIDE SEQUENCE [LARGE SCALE GENOMIC DNA]</scope>
    <source>
        <strain evidence="7 8">DSM 6139</strain>
    </source>
</reference>
<evidence type="ECO:0000256" key="4">
    <source>
        <dbReference type="ARBA" id="ARBA00023172"/>
    </source>
</evidence>
<dbReference type="EMBL" id="JAGGKC010000025">
    <property type="protein sequence ID" value="MBP1920199.1"/>
    <property type="molecule type" value="Genomic_DNA"/>
</dbReference>
<protein>
    <submittedName>
        <fullName evidence="7">Transposase</fullName>
    </submittedName>
</protein>
<evidence type="ECO:0000259" key="6">
    <source>
        <dbReference type="PROSITE" id="PS50994"/>
    </source>
</evidence>
<dbReference type="InterPro" id="IPR036397">
    <property type="entry name" value="RNaseH_sf"/>
</dbReference>
<comment type="similarity">
    <text evidence="1">Belongs to the transposase IS21/IS408/IS1162 family.</text>
</comment>
<dbReference type="PROSITE" id="PS50994">
    <property type="entry name" value="INTEGRASE"/>
    <property type="match status" value="1"/>
</dbReference>
<dbReference type="PANTHER" id="PTHR35004:SF6">
    <property type="entry name" value="TRANSPOSASE"/>
    <property type="match status" value="1"/>
</dbReference>
<keyword evidence="4" id="KW-0233">DNA recombination</keyword>
<feature type="domain" description="Integrase catalytic" evidence="6">
    <location>
        <begin position="115"/>
        <end position="289"/>
    </location>
</feature>
<dbReference type="Pfam" id="PF22483">
    <property type="entry name" value="Mu-transpos_C_2"/>
    <property type="match status" value="1"/>
</dbReference>
<dbReference type="InterPro" id="IPR006120">
    <property type="entry name" value="Resolvase_HTH_dom"/>
</dbReference>
<evidence type="ECO:0000256" key="1">
    <source>
        <dbReference type="ARBA" id="ARBA00009277"/>
    </source>
</evidence>
<dbReference type="InterPro" id="IPR012337">
    <property type="entry name" value="RNaseH-like_sf"/>
</dbReference>
<keyword evidence="8" id="KW-1185">Reference proteome</keyword>
<dbReference type="InterPro" id="IPR054353">
    <property type="entry name" value="IstA-like_C"/>
</dbReference>
<gene>
    <name evidence="7" type="ORF">J2Z34_002697</name>
</gene>
<dbReference type="PROSITE" id="PS50531">
    <property type="entry name" value="HTH_IS21"/>
    <property type="match status" value="1"/>
</dbReference>
<proteinExistence type="inferred from homology"/>
<evidence type="ECO:0000313" key="8">
    <source>
        <dbReference type="Proteomes" id="UP001519271"/>
    </source>
</evidence>
<dbReference type="PANTHER" id="PTHR35004">
    <property type="entry name" value="TRANSPOSASE RV3428C-RELATED"/>
    <property type="match status" value="1"/>
</dbReference>
<dbReference type="InterPro" id="IPR001584">
    <property type="entry name" value="Integrase_cat-core"/>
</dbReference>
<dbReference type="Gene3D" id="1.10.10.60">
    <property type="entry name" value="Homeodomain-like"/>
    <property type="match status" value="1"/>
</dbReference>
<keyword evidence="2" id="KW-0815">Transposition</keyword>
<dbReference type="Pfam" id="PF02796">
    <property type="entry name" value="HTH_7"/>
    <property type="match status" value="1"/>
</dbReference>
<evidence type="ECO:0000256" key="3">
    <source>
        <dbReference type="ARBA" id="ARBA00023125"/>
    </source>
</evidence>
<keyword evidence="3" id="KW-0238">DNA-binding</keyword>